<dbReference type="AlphaFoldDB" id="J0YSS3"/>
<comment type="caution">
    <text evidence="1">The sequence shown here is derived from an EMBL/GenBank/DDBJ whole genome shotgun (WGS) entry which is preliminary data.</text>
</comment>
<keyword evidence="2" id="KW-1185">Reference proteome</keyword>
<evidence type="ECO:0000313" key="2">
    <source>
        <dbReference type="Proteomes" id="UP000008947"/>
    </source>
</evidence>
<gene>
    <name evidence="1" type="ORF">MCQ_01326</name>
</gene>
<dbReference type="Proteomes" id="UP000008947">
    <property type="component" value="Unassembled WGS sequence"/>
</dbReference>
<reference evidence="1 2" key="1">
    <citation type="submission" date="2012-03" db="EMBL/GenBank/DDBJ databases">
        <title>The Genome Sequence of Bartonella washoensis Sb944nv.</title>
        <authorList>
            <consortium name="The Broad Institute Genome Sequencing Platform"/>
            <consortium name="The Broad Institute Genome Sequencing Center for Infectious Disease"/>
            <person name="Feldgarden M."/>
            <person name="Kirby J."/>
            <person name="Kosoy M."/>
            <person name="Birtles R."/>
            <person name="Probert W.S."/>
            <person name="Chiaraviglio L."/>
            <person name="Young S.K."/>
            <person name="Zeng Q."/>
            <person name="Gargeya S."/>
            <person name="Fitzgerald M."/>
            <person name="Haas B."/>
            <person name="Abouelleil A."/>
            <person name="Alvarado L."/>
            <person name="Arachchi H.M."/>
            <person name="Berlin A."/>
            <person name="Chapman S.B."/>
            <person name="Gearin G."/>
            <person name="Goldberg J."/>
            <person name="Griggs A."/>
            <person name="Gujja S."/>
            <person name="Hansen M."/>
            <person name="Heiman D."/>
            <person name="Howarth C."/>
            <person name="Larimer J."/>
            <person name="Lui A."/>
            <person name="MacDonald P.J.P."/>
            <person name="McCowen C."/>
            <person name="Montmayeur A."/>
            <person name="Murphy C."/>
            <person name="Neiman D."/>
            <person name="Pearson M."/>
            <person name="Priest M."/>
            <person name="Roberts A."/>
            <person name="Saif S."/>
            <person name="Shea T."/>
            <person name="Sisk P."/>
            <person name="Stolte C."/>
            <person name="Sykes S."/>
            <person name="Wortman J."/>
            <person name="Nusbaum C."/>
            <person name="Birren B."/>
        </authorList>
    </citation>
    <scope>NUCLEOTIDE SEQUENCE [LARGE SCALE GENOMIC DNA]</scope>
    <source>
        <strain evidence="1 2">Sb944nv</strain>
    </source>
</reference>
<dbReference type="HOGENOM" id="CLU_2803784_0_0_5"/>
<sequence length="67" mass="7948">MSVEIGRSARFNTFKLEGVLKLIYPCLAGVTVEHLGWSDFIMRYDRSNTLFYLELPYWSMRIITERI</sequence>
<protein>
    <submittedName>
        <fullName evidence="1">Uncharacterized protein</fullName>
    </submittedName>
</protein>
<organism evidence="1 2">
    <name type="scientific">Candidatus Bartonella washoeensis Sb944nv</name>
    <dbReference type="NCBI Taxonomy" id="1094563"/>
    <lineage>
        <taxon>Bacteria</taxon>
        <taxon>Pseudomonadati</taxon>
        <taxon>Pseudomonadota</taxon>
        <taxon>Alphaproteobacteria</taxon>
        <taxon>Hyphomicrobiales</taxon>
        <taxon>Bartonellaceae</taxon>
        <taxon>Bartonella</taxon>
    </lineage>
</organism>
<accession>J0YSS3</accession>
<dbReference type="PATRIC" id="fig|1094563.3.peg.1556"/>
<dbReference type="RefSeq" id="WP_006924349.1">
    <property type="nucleotide sequence ID" value="NZ_JH725025.1"/>
</dbReference>
<name>J0YSS3_9HYPH</name>
<evidence type="ECO:0000313" key="1">
    <source>
        <dbReference type="EMBL" id="EJF77883.1"/>
    </source>
</evidence>
<proteinExistence type="predicted"/>
<dbReference type="EMBL" id="AILU01000038">
    <property type="protein sequence ID" value="EJF77883.1"/>
    <property type="molecule type" value="Genomic_DNA"/>
</dbReference>